<proteinExistence type="inferred from homology"/>
<dbReference type="RefSeq" id="WP_184147803.1">
    <property type="nucleotide sequence ID" value="NZ_JACHFM010000001.1"/>
</dbReference>
<protein>
    <submittedName>
        <fullName evidence="7">Lactate dehydrogenase-like 2-hydroxyacid dehydrogenase</fullName>
    </submittedName>
</protein>
<dbReference type="Proteomes" id="UP000549457">
    <property type="component" value="Unassembled WGS sequence"/>
</dbReference>
<dbReference type="InterPro" id="IPR036291">
    <property type="entry name" value="NAD(P)-bd_dom_sf"/>
</dbReference>
<name>A0A840SHS4_9RHOB</name>
<sequence length="312" mass="33014">MKPEILQICPMSPRIEAAFDAAYVVHRYWDAPDRAGLLAAHGPAIRGVATDGHYGIAPEIMAALPALEIVASYGVGYDAIDIAACKARGVHVSNTPDVLNDAVAEMAIGLMHALVRRIPQADAFVREGKWLDGTFGLTGELTGAHVGILGLGRIGKEIARRLQVSKMRVSYHGRHEQAFEPYVYYPDLVAMARDVDWLVAIAPGNAATRGIVSREVLTALGPRGNFVNVGRGSLVDEPAMVELLVSGGLGGAGLDVFADEPRVPEALLGLPNVVLSPHQGSATEKTRTAMGDLVVQNLAAHFAGDPLLTPVV</sequence>
<gene>
    <name evidence="7" type="ORF">HNP73_001358</name>
</gene>
<dbReference type="FunFam" id="3.40.50.720:FF:000213">
    <property type="entry name" value="Putative 2-hydroxyacid dehydrogenase"/>
    <property type="match status" value="1"/>
</dbReference>
<comment type="similarity">
    <text evidence="4">Belongs to the D-isomer specific 2-hydroxyacid dehydrogenase family.</text>
</comment>
<dbReference type="Pfam" id="PF00389">
    <property type="entry name" value="2-Hacid_dh"/>
    <property type="match status" value="1"/>
</dbReference>
<dbReference type="InterPro" id="IPR050223">
    <property type="entry name" value="D-isomer_2-hydroxyacid_DH"/>
</dbReference>
<evidence type="ECO:0000256" key="1">
    <source>
        <dbReference type="ARBA" id="ARBA00022857"/>
    </source>
</evidence>
<dbReference type="SUPFAM" id="SSF51735">
    <property type="entry name" value="NAD(P)-binding Rossmann-fold domains"/>
    <property type="match status" value="1"/>
</dbReference>
<evidence type="ECO:0000259" key="5">
    <source>
        <dbReference type="Pfam" id="PF00389"/>
    </source>
</evidence>
<keyword evidence="2 4" id="KW-0560">Oxidoreductase</keyword>
<dbReference type="CDD" id="cd12156">
    <property type="entry name" value="HPPR"/>
    <property type="match status" value="1"/>
</dbReference>
<dbReference type="EMBL" id="JACHFM010000001">
    <property type="protein sequence ID" value="MBB5221437.1"/>
    <property type="molecule type" value="Genomic_DNA"/>
</dbReference>
<keyword evidence="1" id="KW-0521">NADP</keyword>
<dbReference type="SUPFAM" id="SSF52283">
    <property type="entry name" value="Formate/glycerate dehydrogenase catalytic domain-like"/>
    <property type="match status" value="1"/>
</dbReference>
<feature type="domain" description="D-isomer specific 2-hydroxyacid dehydrogenase NAD-binding" evidence="6">
    <location>
        <begin position="108"/>
        <end position="280"/>
    </location>
</feature>
<dbReference type="PANTHER" id="PTHR10996:SF178">
    <property type="entry name" value="2-HYDROXYACID DEHYDROGENASE YGL185C-RELATED"/>
    <property type="match status" value="1"/>
</dbReference>
<dbReference type="GO" id="GO:0030267">
    <property type="term" value="F:glyoxylate reductase (NADPH) activity"/>
    <property type="evidence" value="ECO:0007669"/>
    <property type="project" value="TreeGrafter"/>
</dbReference>
<comment type="caution">
    <text evidence="7">The sequence shown here is derived from an EMBL/GenBank/DDBJ whole genome shotgun (WGS) entry which is preliminary data.</text>
</comment>
<dbReference type="InterPro" id="IPR006139">
    <property type="entry name" value="D-isomer_2_OHA_DH_cat_dom"/>
</dbReference>
<keyword evidence="3" id="KW-0520">NAD</keyword>
<evidence type="ECO:0000313" key="8">
    <source>
        <dbReference type="Proteomes" id="UP000549457"/>
    </source>
</evidence>
<evidence type="ECO:0000313" key="7">
    <source>
        <dbReference type="EMBL" id="MBB5221437.1"/>
    </source>
</evidence>
<evidence type="ECO:0000256" key="3">
    <source>
        <dbReference type="ARBA" id="ARBA00023027"/>
    </source>
</evidence>
<dbReference type="Gene3D" id="3.40.50.720">
    <property type="entry name" value="NAD(P)-binding Rossmann-like Domain"/>
    <property type="match status" value="2"/>
</dbReference>
<evidence type="ECO:0000259" key="6">
    <source>
        <dbReference type="Pfam" id="PF02826"/>
    </source>
</evidence>
<accession>A0A840SHS4</accession>
<keyword evidence="8" id="KW-1185">Reference proteome</keyword>
<evidence type="ECO:0000256" key="4">
    <source>
        <dbReference type="RuleBase" id="RU003719"/>
    </source>
</evidence>
<feature type="domain" description="D-isomer specific 2-hydroxyacid dehydrogenase catalytic" evidence="5">
    <location>
        <begin position="28"/>
        <end position="311"/>
    </location>
</feature>
<dbReference type="PANTHER" id="PTHR10996">
    <property type="entry name" value="2-HYDROXYACID DEHYDROGENASE-RELATED"/>
    <property type="match status" value="1"/>
</dbReference>
<organism evidence="7 8">
    <name type="scientific">Amaricoccus macauensis</name>
    <dbReference type="NCBI Taxonomy" id="57001"/>
    <lineage>
        <taxon>Bacteria</taxon>
        <taxon>Pseudomonadati</taxon>
        <taxon>Pseudomonadota</taxon>
        <taxon>Alphaproteobacteria</taxon>
        <taxon>Rhodobacterales</taxon>
        <taxon>Paracoccaceae</taxon>
        <taxon>Amaricoccus</taxon>
    </lineage>
</organism>
<reference evidence="7 8" key="1">
    <citation type="submission" date="2020-08" db="EMBL/GenBank/DDBJ databases">
        <title>Genomic Encyclopedia of Type Strains, Phase IV (KMG-IV): sequencing the most valuable type-strain genomes for metagenomic binning, comparative biology and taxonomic classification.</title>
        <authorList>
            <person name="Goeker M."/>
        </authorList>
    </citation>
    <scope>NUCLEOTIDE SEQUENCE [LARGE SCALE GENOMIC DNA]</scope>
    <source>
        <strain evidence="7 8">DSM 101730</strain>
    </source>
</reference>
<dbReference type="GO" id="GO:0005829">
    <property type="term" value="C:cytosol"/>
    <property type="evidence" value="ECO:0007669"/>
    <property type="project" value="TreeGrafter"/>
</dbReference>
<dbReference type="Pfam" id="PF02826">
    <property type="entry name" value="2-Hacid_dh_C"/>
    <property type="match status" value="1"/>
</dbReference>
<dbReference type="GO" id="GO:0051287">
    <property type="term" value="F:NAD binding"/>
    <property type="evidence" value="ECO:0007669"/>
    <property type="project" value="InterPro"/>
</dbReference>
<dbReference type="InterPro" id="IPR006140">
    <property type="entry name" value="D-isomer_DH_NAD-bd"/>
</dbReference>
<dbReference type="AlphaFoldDB" id="A0A840SHS4"/>
<dbReference type="GO" id="GO:0016618">
    <property type="term" value="F:hydroxypyruvate reductase [NAD(P)H] activity"/>
    <property type="evidence" value="ECO:0007669"/>
    <property type="project" value="TreeGrafter"/>
</dbReference>
<evidence type="ECO:0000256" key="2">
    <source>
        <dbReference type="ARBA" id="ARBA00023002"/>
    </source>
</evidence>